<organism evidence="2 3">
    <name type="scientific">Paenibacillus lutimineralis</name>
    <dbReference type="NCBI Taxonomy" id="2707005"/>
    <lineage>
        <taxon>Bacteria</taxon>
        <taxon>Bacillati</taxon>
        <taxon>Bacillota</taxon>
        <taxon>Bacilli</taxon>
        <taxon>Bacillales</taxon>
        <taxon>Paenibacillaceae</taxon>
        <taxon>Paenibacillus</taxon>
    </lineage>
</organism>
<keyword evidence="3" id="KW-1185">Reference proteome</keyword>
<name>A0A3S9V436_9BACL</name>
<proteinExistence type="predicted"/>
<dbReference type="SUPFAM" id="SSF46689">
    <property type="entry name" value="Homeodomain-like"/>
    <property type="match status" value="1"/>
</dbReference>
<evidence type="ECO:0000313" key="3">
    <source>
        <dbReference type="Proteomes" id="UP000270678"/>
    </source>
</evidence>
<dbReference type="NCBIfam" id="NF040785">
    <property type="entry name" value="CD3324_fam"/>
    <property type="match status" value="1"/>
</dbReference>
<dbReference type="PANTHER" id="PTHR37812:SF1">
    <property type="entry name" value="MU-LIKE PROPHAGE FLUMU PROTEIN C"/>
    <property type="match status" value="1"/>
</dbReference>
<dbReference type="RefSeq" id="WP_127002801.1">
    <property type="nucleotide sequence ID" value="NZ_CP034346.1"/>
</dbReference>
<dbReference type="AlphaFoldDB" id="A0A3S9V436"/>
<dbReference type="InterPro" id="IPR052411">
    <property type="entry name" value="c-mor_Regulatory_Protein"/>
</dbReference>
<evidence type="ECO:0000313" key="2">
    <source>
        <dbReference type="EMBL" id="AZS17333.1"/>
    </source>
</evidence>
<keyword evidence="2" id="KW-0238">DNA-binding</keyword>
<dbReference type="InterPro" id="IPR014875">
    <property type="entry name" value="Mor_transcription_activator"/>
</dbReference>
<dbReference type="InterPro" id="IPR049739">
    <property type="entry name" value="YraL-like"/>
</dbReference>
<feature type="domain" description="Mor transcription activator" evidence="1">
    <location>
        <begin position="11"/>
        <end position="88"/>
    </location>
</feature>
<dbReference type="Pfam" id="PF08765">
    <property type="entry name" value="Mor"/>
    <property type="match status" value="1"/>
</dbReference>
<gene>
    <name evidence="2" type="ORF">EI981_24810</name>
</gene>
<dbReference type="Proteomes" id="UP000270678">
    <property type="component" value="Chromosome"/>
</dbReference>
<evidence type="ECO:0000259" key="1">
    <source>
        <dbReference type="Pfam" id="PF08765"/>
    </source>
</evidence>
<dbReference type="EMBL" id="CP034346">
    <property type="protein sequence ID" value="AZS17333.1"/>
    <property type="molecule type" value="Genomic_DNA"/>
</dbReference>
<dbReference type="GO" id="GO:0003677">
    <property type="term" value="F:DNA binding"/>
    <property type="evidence" value="ECO:0007669"/>
    <property type="project" value="UniProtKB-KW"/>
</dbReference>
<dbReference type="PANTHER" id="PTHR37812">
    <property type="entry name" value="MU-LIKE PROPHAGE FLUMU PROTEIN C"/>
    <property type="match status" value="1"/>
</dbReference>
<reference evidence="3" key="1">
    <citation type="submission" date="2018-12" db="EMBL/GenBank/DDBJ databases">
        <title>Complete genome sequence of Paenibacillus sp. MBLB1234.</title>
        <authorList>
            <person name="Nam Y.-D."/>
            <person name="Kang J."/>
            <person name="Chung W.-H."/>
            <person name="Park Y.S."/>
        </authorList>
    </citation>
    <scope>NUCLEOTIDE SEQUENCE [LARGE SCALE GENOMIC DNA]</scope>
    <source>
        <strain evidence="3">MBLB1234</strain>
    </source>
</reference>
<sequence>MKYQNAQSILPEELIRSIQQYIQGDYLYIPIRQEKKRQWGECSGYRRMLQERNAEILQSFCSGISVKELAQHYYLSERSVRRIIHEQRGGRL</sequence>
<dbReference type="InterPro" id="IPR009057">
    <property type="entry name" value="Homeodomain-like_sf"/>
</dbReference>
<dbReference type="OrthoDB" id="9800398at2"/>
<dbReference type="KEGG" id="plut:EI981_24810"/>
<dbReference type="Gene3D" id="1.10.10.60">
    <property type="entry name" value="Homeodomain-like"/>
    <property type="match status" value="1"/>
</dbReference>
<protein>
    <submittedName>
        <fullName evidence="2">DNA-binding response regulator</fullName>
    </submittedName>
</protein>
<accession>A0A3S9V436</accession>